<dbReference type="EMBL" id="JAPWDQ010000012">
    <property type="protein sequence ID" value="KAJ5475247.1"/>
    <property type="molecule type" value="Genomic_DNA"/>
</dbReference>
<evidence type="ECO:0000313" key="2">
    <source>
        <dbReference type="EMBL" id="KAJ5475247.1"/>
    </source>
</evidence>
<comment type="caution">
    <text evidence="2">The sequence shown here is derived from an EMBL/GenBank/DDBJ whole genome shotgun (WGS) entry which is preliminary data.</text>
</comment>
<accession>A0A9W9WTI2</accession>
<sequence length="385" mass="42337">MAGALNSAPRSSNYTTESSWIDQSVWRPWLGSNPHSCLDPDPDSDLTTGFNTRSTCRLDSGVSSCWAGGYDDDLDPALKSRSNSGLARYSNRDLNQRLSPDSDSSLRRSNSDVHNSLASALDPGVIMVRVQRQTFELPMMSEESFQQTTTFSDNVSARSNEGWLEASRPDAMSRGGILLTWAEEKDKQQGYDFTQADASRFRAHREDSPPVDSAAVVSLLTDTSFDPAFGGTEEIDLDPAAAPPLLTRSEMEMLNSFRKQIGRSSDRASTTASSQAGLSGLSLIPDIDSFLQQNDSSTLRRQGMQATAQPSLTLSDSVLEHRRGAVDWVTVHKRYHDEIWGYLRPALEAAKEEMEEKGQEGLTGGEDTDGPAVRRLKVILRHVQV</sequence>
<proteinExistence type="predicted"/>
<dbReference type="GeneID" id="81628163"/>
<feature type="region of interest" description="Disordered" evidence="1">
    <location>
        <begin position="81"/>
        <end position="111"/>
    </location>
</feature>
<name>A0A9W9WTI2_9EURO</name>
<keyword evidence="3" id="KW-1185">Reference proteome</keyword>
<dbReference type="Proteomes" id="UP001148312">
    <property type="component" value="Unassembled WGS sequence"/>
</dbReference>
<gene>
    <name evidence="2" type="ORF">N7539_008313</name>
</gene>
<reference evidence="2" key="2">
    <citation type="journal article" date="2023" name="IMA Fungus">
        <title>Comparative genomic study of the Penicillium genus elucidates a diverse pangenome and 15 lateral gene transfer events.</title>
        <authorList>
            <person name="Petersen C."/>
            <person name="Sorensen T."/>
            <person name="Nielsen M.R."/>
            <person name="Sondergaard T.E."/>
            <person name="Sorensen J.L."/>
            <person name="Fitzpatrick D.A."/>
            <person name="Frisvad J.C."/>
            <person name="Nielsen K.L."/>
        </authorList>
    </citation>
    <scope>NUCLEOTIDE SEQUENCE</scope>
    <source>
        <strain evidence="2">IBT 30728</strain>
    </source>
</reference>
<dbReference type="AlphaFoldDB" id="A0A9W9WTI2"/>
<dbReference type="RefSeq" id="XP_056787005.1">
    <property type="nucleotide sequence ID" value="XM_056937913.1"/>
</dbReference>
<evidence type="ECO:0000256" key="1">
    <source>
        <dbReference type="SAM" id="MobiDB-lite"/>
    </source>
</evidence>
<evidence type="ECO:0000313" key="3">
    <source>
        <dbReference type="Proteomes" id="UP001148312"/>
    </source>
</evidence>
<protein>
    <submittedName>
        <fullName evidence="2">Uncharacterized protein</fullName>
    </submittedName>
</protein>
<reference evidence="2" key="1">
    <citation type="submission" date="2022-12" db="EMBL/GenBank/DDBJ databases">
        <authorList>
            <person name="Petersen C."/>
        </authorList>
    </citation>
    <scope>NUCLEOTIDE SEQUENCE</scope>
    <source>
        <strain evidence="2">IBT 30728</strain>
    </source>
</reference>
<organism evidence="2 3">
    <name type="scientific">Penicillium diatomitis</name>
    <dbReference type="NCBI Taxonomy" id="2819901"/>
    <lineage>
        <taxon>Eukaryota</taxon>
        <taxon>Fungi</taxon>
        <taxon>Dikarya</taxon>
        <taxon>Ascomycota</taxon>
        <taxon>Pezizomycotina</taxon>
        <taxon>Eurotiomycetes</taxon>
        <taxon>Eurotiomycetidae</taxon>
        <taxon>Eurotiales</taxon>
        <taxon>Aspergillaceae</taxon>
        <taxon>Penicillium</taxon>
    </lineage>
</organism>